<proteinExistence type="predicted"/>
<organism evidence="1 2">
    <name type="scientific">Methylacidiphilum caldifontis</name>
    <dbReference type="NCBI Taxonomy" id="2795386"/>
    <lineage>
        <taxon>Bacteria</taxon>
        <taxon>Pseudomonadati</taxon>
        <taxon>Verrucomicrobiota</taxon>
        <taxon>Methylacidiphilae</taxon>
        <taxon>Methylacidiphilales</taxon>
        <taxon>Methylacidiphilaceae</taxon>
        <taxon>Methylacidiphilum (ex Ratnadevi et al. 2023)</taxon>
    </lineage>
</organism>
<evidence type="ECO:0000313" key="1">
    <source>
        <dbReference type="EMBL" id="TFE73393.1"/>
    </source>
</evidence>
<protein>
    <submittedName>
        <fullName evidence="1">Uncharacterized protein</fullName>
    </submittedName>
</protein>
<reference evidence="1 2" key="1">
    <citation type="submission" date="2016-05" db="EMBL/GenBank/DDBJ databases">
        <title>Diversity and Homogeneity among Thermoacidophilic Verrucomicrobia Methanotrophs Linked with Geographical Origin.</title>
        <authorList>
            <person name="Erikstad H.-A."/>
            <person name="Smestad N.B."/>
            <person name="Ceballos R.M."/>
            <person name="Birkeland N.-K."/>
        </authorList>
    </citation>
    <scope>NUCLEOTIDE SEQUENCE [LARGE SCALE GENOMIC DNA]</scope>
    <source>
        <strain evidence="1 2">Phi</strain>
    </source>
</reference>
<dbReference type="EMBL" id="LXQC01000001">
    <property type="protein sequence ID" value="TFE73393.1"/>
    <property type="molecule type" value="Genomic_DNA"/>
</dbReference>
<dbReference type="Proteomes" id="UP000297713">
    <property type="component" value="Unassembled WGS sequence"/>
</dbReference>
<comment type="caution">
    <text evidence="1">The sequence shown here is derived from an EMBL/GenBank/DDBJ whole genome shotgun (WGS) entry which is preliminary data.</text>
</comment>
<dbReference type="OrthoDB" id="179220at2"/>
<dbReference type="RefSeq" id="WP_134438888.1">
    <property type="nucleotide sequence ID" value="NZ_CP065957.1"/>
</dbReference>
<sequence>MRRFSRGLKSFIYFFVLAFVLLHSAVFCFSERLAILPLAQGQIKKAYDLYVSASGDCYLVFAREAIKPFAGASYKWKVVLGKWDRKGRELWEKPIGDYYGMDNRFSLFSDRPQEIFIRGVIENRFILWKLSSGGKLLWKIERESAFSLPDRIAVGDGEGGAFVAVPAGLFPSAEKKDISPMEIVHYSAEGKQIDHFPLSFGKSPENSWLPSGPETMDTLVGIVPISSQQFFCYGYTAGFGPFAANIGQTMDYGWLSSPLIVSHVHVFARQYDRRGKLLWNVLLPGNWNNLVVSAFSTSGNLTLCGVSESFSCPDGSFRAPNDLYSLQTFVFRYSARGELLWCRQFGVGVSLAPVAISTAKDGRSYVIGEIKEVYPQQLTGSEKPGRVFLACLGDKGELLWIEQFGAMTSTPFPSLTRDERGAVYFGLRTPRFNTLGPLDDVQLVRFVPGS</sequence>
<gene>
    <name evidence="1" type="ORF">A7Q10_00055</name>
</gene>
<keyword evidence="2" id="KW-1185">Reference proteome</keyword>
<name>A0A4Y8PHY9_9BACT</name>
<accession>A0A4Y8PHY9</accession>
<dbReference type="AlphaFoldDB" id="A0A4Y8PHY9"/>
<evidence type="ECO:0000313" key="2">
    <source>
        <dbReference type="Proteomes" id="UP000297713"/>
    </source>
</evidence>